<dbReference type="HOGENOM" id="CLU_628559_0_0_1"/>
<keyword evidence="2" id="KW-1185">Reference proteome</keyword>
<evidence type="ECO:0008006" key="3">
    <source>
        <dbReference type="Google" id="ProtNLM"/>
    </source>
</evidence>
<dbReference type="EMBL" id="HE797184">
    <property type="protein sequence ID" value="CCM05274.1"/>
    <property type="molecule type" value="Genomic_DNA"/>
</dbReference>
<dbReference type="OrthoDB" id="3543113at2759"/>
<proteinExistence type="predicted"/>
<dbReference type="Gene3D" id="3.80.10.10">
    <property type="entry name" value="Ribonuclease Inhibitor"/>
    <property type="match status" value="1"/>
</dbReference>
<protein>
    <recommendedName>
        <fullName evidence="3">F-box domain-containing protein</fullName>
    </recommendedName>
</protein>
<sequence>MVPYRQKTGHGSIIMRVIRTAVVRSIDARIWTPSLLTLHKNQGKRPLLPSLQDLVWDQKLNLKPSFSVLLLFIPSTLRTLRLWLIGGYRFSHEYIRRIESTLAGLLQSLQSQAPSLVAYTLRPFKTFQTWPPQASVSFVAHHNLCRIHLAHSVSIRSLILRALSTLEHLVVLRVMHLTVEGDEQLSPFSYPFLSEFSTSGDIKALTTFFTHVSFPKIERLSLWEAVATRAVLRAEMHHEWLSILQNACSDSIQMLHIHVRTHPSLGNIDRVPVRCDLLAIIRPLFAMYGLRDLRFTISHPKALFSVTDRDIRDMASAWPGMTTLTLDYNSGPTLPTISSLQYFAQLCPDLESLHMSAFRMELSSPLLADGTTMNSNKLQNISFRRLTGKNRRITDQTEMALFLFRTFPLLDSDRLEKCAFQNRQISVQEEGVAMMK</sequence>
<reference evidence="1 2" key="1">
    <citation type="journal article" date="2012" name="Appl. Environ. Microbiol.">
        <title>Short-read sequencing for genomic analysis of the brown rot fungus Fibroporia radiculosa.</title>
        <authorList>
            <person name="Tang J.D."/>
            <person name="Perkins A.D."/>
            <person name="Sonstegard T.S."/>
            <person name="Schroeder S.G."/>
            <person name="Burgess S.C."/>
            <person name="Diehl S.V."/>
        </authorList>
    </citation>
    <scope>NUCLEOTIDE SEQUENCE [LARGE SCALE GENOMIC DNA]</scope>
    <source>
        <strain evidence="1 2">TFFH 294</strain>
    </source>
</reference>
<dbReference type="RefSeq" id="XP_012184557.1">
    <property type="nucleotide sequence ID" value="XM_012329167.1"/>
</dbReference>
<organism evidence="1 2">
    <name type="scientific">Fibroporia radiculosa</name>
    <dbReference type="NCBI Taxonomy" id="599839"/>
    <lineage>
        <taxon>Eukaryota</taxon>
        <taxon>Fungi</taxon>
        <taxon>Dikarya</taxon>
        <taxon>Basidiomycota</taxon>
        <taxon>Agaricomycotina</taxon>
        <taxon>Agaricomycetes</taxon>
        <taxon>Polyporales</taxon>
        <taxon>Fibroporiaceae</taxon>
        <taxon>Fibroporia</taxon>
    </lineage>
</organism>
<dbReference type="AlphaFoldDB" id="J4H4N0"/>
<accession>J4H4N0</accession>
<dbReference type="STRING" id="599839.J4H4N0"/>
<dbReference type="SUPFAM" id="SSF52047">
    <property type="entry name" value="RNI-like"/>
    <property type="match status" value="1"/>
</dbReference>
<evidence type="ECO:0000313" key="1">
    <source>
        <dbReference type="EMBL" id="CCM05274.1"/>
    </source>
</evidence>
<dbReference type="InParanoid" id="J4H4N0"/>
<dbReference type="Proteomes" id="UP000006352">
    <property type="component" value="Unassembled WGS sequence"/>
</dbReference>
<dbReference type="InterPro" id="IPR032675">
    <property type="entry name" value="LRR_dom_sf"/>
</dbReference>
<gene>
    <name evidence="1" type="ORF">FIBRA_07486</name>
</gene>
<dbReference type="GeneID" id="24100185"/>
<name>J4H4N0_9APHY</name>
<evidence type="ECO:0000313" key="2">
    <source>
        <dbReference type="Proteomes" id="UP000006352"/>
    </source>
</evidence>